<evidence type="ECO:0000313" key="2">
    <source>
        <dbReference type="EMBL" id="KIZ39024.1"/>
    </source>
</evidence>
<evidence type="ECO:0000256" key="1">
    <source>
        <dbReference type="SAM" id="SignalP"/>
    </source>
</evidence>
<feature type="chain" id="PRO_5002319353" evidence="1">
    <location>
        <begin position="25"/>
        <end position="101"/>
    </location>
</feature>
<keyword evidence="1" id="KW-0732">Signal</keyword>
<sequence>MTTPTIKMLLAVAALTTFATSAMAATEPPQPWVLAPDRGYGYDGDGKTFSYKMGTNNAKTLFKGARKVPKNTLFFVGSNGQLYMRKGKFLEDDGSFMFGRE</sequence>
<dbReference type="Proteomes" id="UP000032515">
    <property type="component" value="Unassembled WGS sequence"/>
</dbReference>
<reference evidence="2 3" key="1">
    <citation type="submission" date="2014-11" db="EMBL/GenBank/DDBJ databases">
        <title>Genomics and ecophysiology of heterotrophic nitrogen fixing bacteria isolated from estuarine surface water.</title>
        <authorList>
            <person name="Bentzon-Tilia M."/>
            <person name="Severin I."/>
            <person name="Hansen L.H."/>
            <person name="Riemann L."/>
        </authorList>
    </citation>
    <scope>NUCLEOTIDE SEQUENCE [LARGE SCALE GENOMIC DNA]</scope>
    <source>
        <strain evidence="2 3">BAL398</strain>
    </source>
</reference>
<dbReference type="PATRIC" id="fig|1076.23.peg.5100"/>
<dbReference type="AlphaFoldDB" id="A0A0D7EDV4"/>
<organism evidence="2 3">
    <name type="scientific">Rhodopseudomonas palustris</name>
    <dbReference type="NCBI Taxonomy" id="1076"/>
    <lineage>
        <taxon>Bacteria</taxon>
        <taxon>Pseudomonadati</taxon>
        <taxon>Pseudomonadota</taxon>
        <taxon>Alphaproteobacteria</taxon>
        <taxon>Hyphomicrobiales</taxon>
        <taxon>Nitrobacteraceae</taxon>
        <taxon>Rhodopseudomonas</taxon>
    </lineage>
</organism>
<accession>A0A0D7EDV4</accession>
<gene>
    <name evidence="2" type="ORF">OO17_21740</name>
</gene>
<dbReference type="EMBL" id="JXXE01000471">
    <property type="protein sequence ID" value="KIZ39024.1"/>
    <property type="molecule type" value="Genomic_DNA"/>
</dbReference>
<comment type="caution">
    <text evidence="2">The sequence shown here is derived from an EMBL/GenBank/DDBJ whole genome shotgun (WGS) entry which is preliminary data.</text>
</comment>
<protein>
    <submittedName>
        <fullName evidence="2">Signal peptide protein</fullName>
    </submittedName>
</protein>
<name>A0A0D7EDV4_RHOPL</name>
<dbReference type="RefSeq" id="WP_044415517.1">
    <property type="nucleotide sequence ID" value="NZ_JXXE01000471.1"/>
</dbReference>
<evidence type="ECO:0000313" key="3">
    <source>
        <dbReference type="Proteomes" id="UP000032515"/>
    </source>
</evidence>
<proteinExistence type="predicted"/>
<feature type="signal peptide" evidence="1">
    <location>
        <begin position="1"/>
        <end position="24"/>
    </location>
</feature>
<dbReference type="OrthoDB" id="8141070at2"/>